<protein>
    <submittedName>
        <fullName evidence="1">DUF1292 domain-containing protein</fullName>
    </submittedName>
</protein>
<dbReference type="AlphaFoldDB" id="A0A4S3PL45"/>
<dbReference type="STRING" id="1033734.GCA_000285535_00031"/>
<keyword evidence="2" id="KW-1185">Reference proteome</keyword>
<dbReference type="EMBL" id="SLUB01000064">
    <property type="protein sequence ID" value="THE09745.1"/>
    <property type="molecule type" value="Genomic_DNA"/>
</dbReference>
<dbReference type="Pfam" id="PF06949">
    <property type="entry name" value="DUF1292"/>
    <property type="match status" value="1"/>
</dbReference>
<sequence>MNKDVYRDKIVVLDENGEEKEFSIEALFDMKDKTYALLRSEQDQSNTFVMQVENTEDGQFLTGINDSSERDMVLDAYEIAVDANPAE</sequence>
<proteinExistence type="predicted"/>
<dbReference type="Proteomes" id="UP000306477">
    <property type="component" value="Unassembled WGS sequence"/>
</dbReference>
<comment type="caution">
    <text evidence="1">The sequence shown here is derived from an EMBL/GenBank/DDBJ whole genome shotgun (WGS) entry which is preliminary data.</text>
</comment>
<organism evidence="1 2">
    <name type="scientific">Bacillus timonensis</name>
    <dbReference type="NCBI Taxonomy" id="1033734"/>
    <lineage>
        <taxon>Bacteria</taxon>
        <taxon>Bacillati</taxon>
        <taxon>Bacillota</taxon>
        <taxon>Bacilli</taxon>
        <taxon>Bacillales</taxon>
        <taxon>Bacillaceae</taxon>
        <taxon>Bacillus</taxon>
    </lineage>
</organism>
<name>A0A4S3PL45_9BACI</name>
<evidence type="ECO:0000313" key="1">
    <source>
        <dbReference type="EMBL" id="THE09745.1"/>
    </source>
</evidence>
<dbReference type="OrthoDB" id="2382047at2"/>
<accession>A0A4S3PL45</accession>
<reference evidence="1 2" key="1">
    <citation type="journal article" date="2019" name="Indoor Air">
        <title>Impacts of indoor surface finishes on bacterial viability.</title>
        <authorList>
            <person name="Hu J."/>
            <person name="Maamar S.B."/>
            <person name="Glawe A.J."/>
            <person name="Gottel N."/>
            <person name="Gilbert J.A."/>
            <person name="Hartmann E.M."/>
        </authorList>
    </citation>
    <scope>NUCLEOTIDE SEQUENCE [LARGE SCALE GENOMIC DNA]</scope>
    <source>
        <strain evidence="1 2">AF060A6</strain>
    </source>
</reference>
<dbReference type="InterPro" id="IPR009711">
    <property type="entry name" value="UPF0473"/>
</dbReference>
<evidence type="ECO:0000313" key="2">
    <source>
        <dbReference type="Proteomes" id="UP000306477"/>
    </source>
</evidence>
<gene>
    <name evidence="1" type="ORF">E1I69_21110</name>
</gene>
<dbReference type="RefSeq" id="WP_136381521.1">
    <property type="nucleotide sequence ID" value="NZ_SLUB01000064.1"/>
</dbReference>